<sequence length="319" mass="36062">MGTANKIPGVSGGMIALVTGFYEEMIYSFQKINIKSLQLLMAGRFRKFFEYINFKFLFATNFGSISAFFSISLLIDWLMRTPAEKGLGLETEVWSYFFGLIIGSIYYVSLKVKKWTLKPYLGVVFGAVLGLIISFMDPMPPNDNYWFIFLCGIIGVSGMTLPGFSGSFILIIIGNYNLLMVDAVNNLFYALTAVFNGDFKMLGTSSLVERAERVRMIYLVGIFASGSLFGMVTFSKLMGFLLRRWHNIVIATLMGFIIGSLGAAWPWKTEDLDHHNQLIGYTRFIPEIDARFFIQILCIIIGIASILLIKHYENKRIKL</sequence>
<dbReference type="Pfam" id="PF04018">
    <property type="entry name" value="VCA0040-like"/>
    <property type="match status" value="1"/>
</dbReference>
<keyword evidence="3" id="KW-1185">Reference proteome</keyword>
<evidence type="ECO:0000256" key="1">
    <source>
        <dbReference type="SAM" id="Phobius"/>
    </source>
</evidence>
<feature type="transmembrane region" description="Helical" evidence="1">
    <location>
        <begin position="91"/>
        <end position="108"/>
    </location>
</feature>
<feature type="transmembrane region" description="Helical" evidence="1">
    <location>
        <begin position="120"/>
        <end position="139"/>
    </location>
</feature>
<dbReference type="PANTHER" id="PTHR37308">
    <property type="entry name" value="INTEGRAL MEMBRANE PROTEIN"/>
    <property type="match status" value="1"/>
</dbReference>
<evidence type="ECO:0000313" key="3">
    <source>
        <dbReference type="Proteomes" id="UP001152599"/>
    </source>
</evidence>
<dbReference type="EMBL" id="JANCMU010000006">
    <property type="protein sequence ID" value="MDG4946700.1"/>
    <property type="molecule type" value="Genomic_DNA"/>
</dbReference>
<dbReference type="AlphaFoldDB" id="A0A9X4N0T5"/>
<proteinExistence type="predicted"/>
<name>A0A9X4N0T5_9FLAO</name>
<protein>
    <submittedName>
        <fullName evidence="2">DUF368 domain-containing protein</fullName>
    </submittedName>
</protein>
<dbReference type="PANTHER" id="PTHR37308:SF1">
    <property type="entry name" value="POLYPRENYL-PHOSPHATE TRANSPORTER"/>
    <property type="match status" value="1"/>
</dbReference>
<feature type="transmembrane region" description="Helical" evidence="1">
    <location>
        <begin position="176"/>
        <end position="196"/>
    </location>
</feature>
<dbReference type="InterPro" id="IPR007163">
    <property type="entry name" value="VCA0040-like"/>
</dbReference>
<keyword evidence="1" id="KW-0472">Membrane</keyword>
<feature type="transmembrane region" description="Helical" evidence="1">
    <location>
        <begin position="145"/>
        <end position="164"/>
    </location>
</feature>
<feature type="transmembrane region" description="Helical" evidence="1">
    <location>
        <begin position="292"/>
        <end position="309"/>
    </location>
</feature>
<keyword evidence="1" id="KW-1133">Transmembrane helix</keyword>
<feature type="transmembrane region" description="Helical" evidence="1">
    <location>
        <begin position="216"/>
        <end position="235"/>
    </location>
</feature>
<dbReference type="Proteomes" id="UP001152599">
    <property type="component" value="Unassembled WGS sequence"/>
</dbReference>
<reference evidence="2" key="1">
    <citation type="submission" date="2022-07" db="EMBL/GenBank/DDBJ databases">
        <title>Description and genome-wide analysis of Profundicola chukchiensis gen. nov., sp. nov., marine bacteria isolated from bottom sediments of the Chukchi Sea.</title>
        <authorList>
            <person name="Romanenko L."/>
            <person name="Otstavnykh N."/>
            <person name="Kurilenko V."/>
            <person name="Eremeev V."/>
            <person name="Velansky P."/>
            <person name="Mikhailov V."/>
            <person name="Isaeva M."/>
        </authorList>
    </citation>
    <scope>NUCLEOTIDE SEQUENCE</scope>
    <source>
        <strain evidence="2">KMM 9713</strain>
    </source>
</reference>
<feature type="transmembrane region" description="Helical" evidence="1">
    <location>
        <begin position="56"/>
        <end position="79"/>
    </location>
</feature>
<comment type="caution">
    <text evidence="2">The sequence shown here is derived from an EMBL/GenBank/DDBJ whole genome shotgun (WGS) entry which is preliminary data.</text>
</comment>
<gene>
    <name evidence="2" type="ORF">NMK71_09750</name>
</gene>
<organism evidence="2 3">
    <name type="scientific">Profundicola chukchiensis</name>
    <dbReference type="NCBI Taxonomy" id="2961959"/>
    <lineage>
        <taxon>Bacteria</taxon>
        <taxon>Pseudomonadati</taxon>
        <taxon>Bacteroidota</taxon>
        <taxon>Flavobacteriia</taxon>
        <taxon>Flavobacteriales</taxon>
        <taxon>Weeksellaceae</taxon>
        <taxon>Profundicola</taxon>
    </lineage>
</organism>
<feature type="transmembrane region" description="Helical" evidence="1">
    <location>
        <begin position="247"/>
        <end position="267"/>
    </location>
</feature>
<evidence type="ECO:0000313" key="2">
    <source>
        <dbReference type="EMBL" id="MDG4946700.1"/>
    </source>
</evidence>
<keyword evidence="1" id="KW-0812">Transmembrane</keyword>
<accession>A0A9X4N0T5</accession>